<organism evidence="2 3">
    <name type="scientific">Rozella allomycis (strain CSF55)</name>
    <dbReference type="NCBI Taxonomy" id="988480"/>
    <lineage>
        <taxon>Eukaryota</taxon>
        <taxon>Fungi</taxon>
        <taxon>Fungi incertae sedis</taxon>
        <taxon>Cryptomycota</taxon>
        <taxon>Cryptomycota incertae sedis</taxon>
        <taxon>Rozella</taxon>
    </lineage>
</organism>
<evidence type="ECO:0000313" key="2">
    <source>
        <dbReference type="EMBL" id="RKP18117.1"/>
    </source>
</evidence>
<protein>
    <submittedName>
        <fullName evidence="2">Uncharacterized protein</fullName>
    </submittedName>
</protein>
<sequence>MSHPDFQKSIHVLRIEDIFEKSKIKKNKWLDLINKENRLQEKIQKVQEKGSQITYIGKTLKTEDEDADHASRGTADMRREQAVDNDDITLEAEEEHSYIEEEMDQVELDLDEDNEEQDSDILSDL</sequence>
<accession>A0A4P9YF77</accession>
<name>A0A4P9YF77_ROZAC</name>
<feature type="compositionally biased region" description="Acidic residues" evidence="1">
    <location>
        <begin position="83"/>
        <end position="125"/>
    </location>
</feature>
<feature type="compositionally biased region" description="Basic and acidic residues" evidence="1">
    <location>
        <begin position="68"/>
        <end position="82"/>
    </location>
</feature>
<reference evidence="3" key="1">
    <citation type="journal article" date="2018" name="Nat. Microbiol.">
        <title>Leveraging single-cell genomics to expand the fungal tree of life.</title>
        <authorList>
            <person name="Ahrendt S.R."/>
            <person name="Quandt C.A."/>
            <person name="Ciobanu D."/>
            <person name="Clum A."/>
            <person name="Salamov A."/>
            <person name="Andreopoulos B."/>
            <person name="Cheng J.F."/>
            <person name="Woyke T."/>
            <person name="Pelin A."/>
            <person name="Henrissat B."/>
            <person name="Reynolds N.K."/>
            <person name="Benny G.L."/>
            <person name="Smith M.E."/>
            <person name="James T.Y."/>
            <person name="Grigoriev I.V."/>
        </authorList>
    </citation>
    <scope>NUCLEOTIDE SEQUENCE [LARGE SCALE GENOMIC DNA]</scope>
    <source>
        <strain evidence="3">CSF55</strain>
    </source>
</reference>
<gene>
    <name evidence="2" type="ORF">ROZALSC1DRAFT_30155</name>
</gene>
<dbReference type="Proteomes" id="UP000281549">
    <property type="component" value="Unassembled WGS sequence"/>
</dbReference>
<evidence type="ECO:0000313" key="3">
    <source>
        <dbReference type="Proteomes" id="UP000281549"/>
    </source>
</evidence>
<dbReference type="AlphaFoldDB" id="A0A4P9YF77"/>
<feature type="region of interest" description="Disordered" evidence="1">
    <location>
        <begin position="63"/>
        <end position="125"/>
    </location>
</feature>
<evidence type="ECO:0000256" key="1">
    <source>
        <dbReference type="SAM" id="MobiDB-lite"/>
    </source>
</evidence>
<proteinExistence type="predicted"/>
<dbReference type="EMBL" id="ML005556">
    <property type="protein sequence ID" value="RKP18117.1"/>
    <property type="molecule type" value="Genomic_DNA"/>
</dbReference>